<protein>
    <submittedName>
        <fullName evidence="2">DegV domain-containing protein</fullName>
    </submittedName>
</protein>
<reference evidence="2" key="1">
    <citation type="submission" date="2019-08" db="EMBL/GenBank/DDBJ databases">
        <authorList>
            <person name="Kucharzyk K."/>
            <person name="Murdoch R.W."/>
            <person name="Higgins S."/>
            <person name="Loffler F."/>
        </authorList>
    </citation>
    <scope>NUCLEOTIDE SEQUENCE</scope>
</reference>
<gene>
    <name evidence="2" type="ORF">SDC9_99523</name>
</gene>
<dbReference type="PANTHER" id="PTHR33434:SF2">
    <property type="entry name" value="FATTY ACID-BINDING PROTEIN TM_1468"/>
    <property type="match status" value="1"/>
</dbReference>
<dbReference type="SUPFAM" id="SSF82549">
    <property type="entry name" value="DAK1/DegV-like"/>
    <property type="match status" value="1"/>
</dbReference>
<name>A0A645AKD8_9ZZZZ</name>
<proteinExistence type="predicted"/>
<dbReference type="Gene3D" id="3.40.50.10440">
    <property type="entry name" value="Dihydroxyacetone kinase, domain 1"/>
    <property type="match status" value="1"/>
</dbReference>
<dbReference type="GO" id="GO:0008289">
    <property type="term" value="F:lipid binding"/>
    <property type="evidence" value="ECO:0007669"/>
    <property type="project" value="UniProtKB-KW"/>
</dbReference>
<dbReference type="EMBL" id="VSSQ01014015">
    <property type="protein sequence ID" value="MPM52761.1"/>
    <property type="molecule type" value="Genomic_DNA"/>
</dbReference>
<sequence>MNYKLVVDSSCDITPDVMARTGAVKVPLVMLMGERSYIDDEILDVKSFVNDMVAHKGPMRSGCPAPAEYAAHYTGDDPIFVVTLSSRLSGSYASAVAGITIARDQGLKADVYVFDSKSASPGQVTIALLIEELASAGSSKEEIIEKVEAHIKRQETLFILEDVTNMVKNGRMSRVTGTFVTALHIRPLLAADGDGNIVLVDKARGTAATVKRLVEVMGERSSDMSDKTLVITHCFNPDMANYLKALAEERYNFKKIVLSGMGGLSAMYAGKGGVLTAF</sequence>
<dbReference type="InterPro" id="IPR050270">
    <property type="entry name" value="DegV_domain_contain"/>
</dbReference>
<dbReference type="PANTHER" id="PTHR33434">
    <property type="entry name" value="DEGV DOMAIN-CONTAINING PROTEIN DR_1986-RELATED"/>
    <property type="match status" value="1"/>
</dbReference>
<dbReference type="InterPro" id="IPR043168">
    <property type="entry name" value="DegV_C"/>
</dbReference>
<evidence type="ECO:0000313" key="2">
    <source>
        <dbReference type="EMBL" id="MPM52761.1"/>
    </source>
</evidence>
<dbReference type="InterPro" id="IPR003797">
    <property type="entry name" value="DegV"/>
</dbReference>
<dbReference type="Gene3D" id="3.30.1180.10">
    <property type="match status" value="1"/>
</dbReference>
<accession>A0A645AKD8</accession>
<comment type="caution">
    <text evidence="2">The sequence shown here is derived from an EMBL/GenBank/DDBJ whole genome shotgun (WGS) entry which is preliminary data.</text>
</comment>
<dbReference type="NCBIfam" id="TIGR00762">
    <property type="entry name" value="DegV"/>
    <property type="match status" value="1"/>
</dbReference>
<keyword evidence="1" id="KW-0446">Lipid-binding</keyword>
<evidence type="ECO:0000256" key="1">
    <source>
        <dbReference type="ARBA" id="ARBA00023121"/>
    </source>
</evidence>
<dbReference type="PROSITE" id="PS51482">
    <property type="entry name" value="DEGV"/>
    <property type="match status" value="1"/>
</dbReference>
<organism evidence="2">
    <name type="scientific">bioreactor metagenome</name>
    <dbReference type="NCBI Taxonomy" id="1076179"/>
    <lineage>
        <taxon>unclassified sequences</taxon>
        <taxon>metagenomes</taxon>
        <taxon>ecological metagenomes</taxon>
    </lineage>
</organism>
<dbReference type="Gene3D" id="2.20.28.50">
    <property type="entry name" value="degv family protein"/>
    <property type="match status" value="1"/>
</dbReference>
<dbReference type="Pfam" id="PF02645">
    <property type="entry name" value="DegV"/>
    <property type="match status" value="1"/>
</dbReference>
<dbReference type="AlphaFoldDB" id="A0A645AKD8"/>